<feature type="transmembrane region" description="Helical" evidence="7">
    <location>
        <begin position="185"/>
        <end position="212"/>
    </location>
</feature>
<accession>A0A428PK99</accession>
<feature type="compositionally biased region" description="Polar residues" evidence="6">
    <location>
        <begin position="383"/>
        <end position="396"/>
    </location>
</feature>
<evidence type="ECO:0000313" key="9">
    <source>
        <dbReference type="EMBL" id="RSL53482.1"/>
    </source>
</evidence>
<proteinExistence type="inferred from homology"/>
<comment type="similarity">
    <text evidence="5">Belongs to the SAT4 family.</text>
</comment>
<feature type="transmembrane region" description="Helical" evidence="7">
    <location>
        <begin position="25"/>
        <end position="46"/>
    </location>
</feature>
<dbReference type="InterPro" id="IPR052337">
    <property type="entry name" value="SAT4-like"/>
</dbReference>
<dbReference type="EMBL" id="NKCI01000122">
    <property type="protein sequence ID" value="RSL53482.1"/>
    <property type="molecule type" value="Genomic_DNA"/>
</dbReference>
<evidence type="ECO:0000256" key="7">
    <source>
        <dbReference type="SAM" id="Phobius"/>
    </source>
</evidence>
<evidence type="ECO:0000256" key="2">
    <source>
        <dbReference type="ARBA" id="ARBA00022692"/>
    </source>
</evidence>
<sequence length="402" mass="44937">MSTLEQGEQLQKLAYAHPPIEPQGFALVLIIVVLIFVSIATVIMILRVYVRAWMLRYTANWGWEDTFAVLSYGSFIVSSIFAVKAAYFGLGTRDEKLNDLVMVRCAEYMLYSQVTYGTTVPLIKASVVFMLLRITVKRKYRWTLYIMQLLATVMAVVGIVASLTYCTPVRAYWNPLLGKCGDFNRVVIIGYVWTAVGIVTDWCCAILPYFVVRKLQMNRRSKRIVMLILGLGALASTATIVRAPYLKYYLATKDKLCEFHHSFYRHLLRLTFTDWNGHISLWCQLESGIAIIAASLPSLRKLFTRYFDRSRGASKGQSAGNASSGQQIHTIGGGQMNVGGTQLDNLTPSGKGRMSVNGSGGKWRRLEDETSSSKGIIAEGTTYAETSSISDNASKHYQSREI</sequence>
<gene>
    <name evidence="9" type="ORF">CEP54_010375</name>
</gene>
<feature type="domain" description="Rhodopsin" evidence="8">
    <location>
        <begin position="46"/>
        <end position="305"/>
    </location>
</feature>
<protein>
    <recommendedName>
        <fullName evidence="8">Rhodopsin domain-containing protein</fullName>
    </recommendedName>
</protein>
<evidence type="ECO:0000256" key="3">
    <source>
        <dbReference type="ARBA" id="ARBA00022989"/>
    </source>
</evidence>
<keyword evidence="2 7" id="KW-0812">Transmembrane</keyword>
<dbReference type="PANTHER" id="PTHR33048">
    <property type="entry name" value="PTH11-LIKE INTEGRAL MEMBRANE PROTEIN (AFU_ORTHOLOGUE AFUA_5G11245)"/>
    <property type="match status" value="1"/>
</dbReference>
<dbReference type="Proteomes" id="UP000288168">
    <property type="component" value="Unassembled WGS sequence"/>
</dbReference>
<feature type="transmembrane region" description="Helical" evidence="7">
    <location>
        <begin position="67"/>
        <end position="90"/>
    </location>
</feature>
<organism evidence="9 10">
    <name type="scientific">Fusarium duplospermum</name>
    <dbReference type="NCBI Taxonomy" id="1325734"/>
    <lineage>
        <taxon>Eukaryota</taxon>
        <taxon>Fungi</taxon>
        <taxon>Dikarya</taxon>
        <taxon>Ascomycota</taxon>
        <taxon>Pezizomycotina</taxon>
        <taxon>Sordariomycetes</taxon>
        <taxon>Hypocreomycetidae</taxon>
        <taxon>Hypocreales</taxon>
        <taxon>Nectriaceae</taxon>
        <taxon>Fusarium</taxon>
        <taxon>Fusarium solani species complex</taxon>
    </lineage>
</organism>
<feature type="compositionally biased region" description="Polar residues" evidence="6">
    <location>
        <begin position="315"/>
        <end position="329"/>
    </location>
</feature>
<comment type="caution">
    <text evidence="9">The sequence shown here is derived from an EMBL/GenBank/DDBJ whole genome shotgun (WGS) entry which is preliminary data.</text>
</comment>
<evidence type="ECO:0000256" key="1">
    <source>
        <dbReference type="ARBA" id="ARBA00004141"/>
    </source>
</evidence>
<feature type="transmembrane region" description="Helical" evidence="7">
    <location>
        <begin position="110"/>
        <end position="132"/>
    </location>
</feature>
<dbReference type="Pfam" id="PF20684">
    <property type="entry name" value="Fung_rhodopsin"/>
    <property type="match status" value="1"/>
</dbReference>
<comment type="subcellular location">
    <subcellularLocation>
        <location evidence="1">Membrane</location>
        <topology evidence="1">Multi-pass membrane protein</topology>
    </subcellularLocation>
</comment>
<feature type="transmembrane region" description="Helical" evidence="7">
    <location>
        <begin position="144"/>
        <end position="165"/>
    </location>
</feature>
<feature type="transmembrane region" description="Helical" evidence="7">
    <location>
        <begin position="224"/>
        <end position="245"/>
    </location>
</feature>
<dbReference type="PANTHER" id="PTHR33048:SF15">
    <property type="entry name" value="INTEGRAL MEMBRANE PROTEIN"/>
    <property type="match status" value="1"/>
</dbReference>
<keyword evidence="10" id="KW-1185">Reference proteome</keyword>
<evidence type="ECO:0000259" key="8">
    <source>
        <dbReference type="Pfam" id="PF20684"/>
    </source>
</evidence>
<reference evidence="9 10" key="1">
    <citation type="submission" date="2017-06" db="EMBL/GenBank/DDBJ databases">
        <title>Comparative genomic analysis of Ambrosia Fusariam Clade fungi.</title>
        <authorList>
            <person name="Stajich J.E."/>
            <person name="Carrillo J."/>
            <person name="Kijimoto T."/>
            <person name="Eskalen A."/>
            <person name="O'Donnell K."/>
            <person name="Kasson M."/>
        </authorList>
    </citation>
    <scope>NUCLEOTIDE SEQUENCE [LARGE SCALE GENOMIC DNA]</scope>
    <source>
        <strain evidence="9 10">NRRL62584</strain>
    </source>
</reference>
<keyword evidence="4 7" id="KW-0472">Membrane</keyword>
<evidence type="ECO:0000313" key="10">
    <source>
        <dbReference type="Proteomes" id="UP000288168"/>
    </source>
</evidence>
<feature type="region of interest" description="Disordered" evidence="6">
    <location>
        <begin position="312"/>
        <end position="402"/>
    </location>
</feature>
<dbReference type="AlphaFoldDB" id="A0A428PK99"/>
<dbReference type="InterPro" id="IPR049326">
    <property type="entry name" value="Rhodopsin_dom_fungi"/>
</dbReference>
<evidence type="ECO:0000256" key="6">
    <source>
        <dbReference type="SAM" id="MobiDB-lite"/>
    </source>
</evidence>
<name>A0A428PK99_9HYPO</name>
<dbReference type="GO" id="GO:0016020">
    <property type="term" value="C:membrane"/>
    <property type="evidence" value="ECO:0007669"/>
    <property type="project" value="UniProtKB-SubCell"/>
</dbReference>
<feature type="compositionally biased region" description="Polar residues" evidence="6">
    <location>
        <begin position="338"/>
        <end position="348"/>
    </location>
</feature>
<keyword evidence="3 7" id="KW-1133">Transmembrane helix</keyword>
<evidence type="ECO:0000256" key="4">
    <source>
        <dbReference type="ARBA" id="ARBA00023136"/>
    </source>
</evidence>
<evidence type="ECO:0000256" key="5">
    <source>
        <dbReference type="ARBA" id="ARBA00038359"/>
    </source>
</evidence>
<dbReference type="OrthoDB" id="3897607at2759"/>